<feature type="domain" description="Response regulatory" evidence="9">
    <location>
        <begin position="476"/>
        <end position="596"/>
    </location>
</feature>
<feature type="modified residue" description="4-aspartylphosphate" evidence="6">
    <location>
        <position position="525"/>
    </location>
</feature>
<keyword evidence="7" id="KW-1133">Transmembrane helix</keyword>
<protein>
    <recommendedName>
        <fullName evidence="2">histidine kinase</fullName>
        <ecNumber evidence="2">2.7.13.3</ecNumber>
    </recommendedName>
</protein>
<gene>
    <name evidence="10" type="ORF">NE536_05125</name>
</gene>
<dbReference type="AlphaFoldDB" id="A0A9X2WT47"/>
<dbReference type="PROSITE" id="PS50109">
    <property type="entry name" value="HIS_KIN"/>
    <property type="match status" value="1"/>
</dbReference>
<comment type="caution">
    <text evidence="10">The sequence shown here is derived from an EMBL/GenBank/DDBJ whole genome shotgun (WGS) entry which is preliminary data.</text>
</comment>
<dbReference type="InterPro" id="IPR011006">
    <property type="entry name" value="CheY-like_superfamily"/>
</dbReference>
<evidence type="ECO:0000256" key="6">
    <source>
        <dbReference type="PROSITE-ProRule" id="PRU00169"/>
    </source>
</evidence>
<evidence type="ECO:0000256" key="5">
    <source>
        <dbReference type="ARBA" id="ARBA00022777"/>
    </source>
</evidence>
<dbReference type="InterPro" id="IPR001789">
    <property type="entry name" value="Sig_transdc_resp-reg_receiver"/>
</dbReference>
<evidence type="ECO:0000256" key="7">
    <source>
        <dbReference type="SAM" id="Phobius"/>
    </source>
</evidence>
<dbReference type="EMBL" id="JAMTCC010000006">
    <property type="protein sequence ID" value="MCT7944744.1"/>
    <property type="molecule type" value="Genomic_DNA"/>
</dbReference>
<dbReference type="Gene3D" id="1.10.287.130">
    <property type="match status" value="1"/>
</dbReference>
<dbReference type="PROSITE" id="PS50110">
    <property type="entry name" value="RESPONSE_REGULATORY"/>
    <property type="match status" value="1"/>
</dbReference>
<dbReference type="InterPro" id="IPR036097">
    <property type="entry name" value="HisK_dim/P_sf"/>
</dbReference>
<keyword evidence="11" id="KW-1185">Reference proteome</keyword>
<name>A0A9X2WT47_9GAMM</name>
<feature type="transmembrane region" description="Helical" evidence="7">
    <location>
        <begin position="185"/>
        <end position="208"/>
    </location>
</feature>
<feature type="transmembrane region" description="Helical" evidence="7">
    <location>
        <begin position="93"/>
        <end position="112"/>
    </location>
</feature>
<proteinExistence type="predicted"/>
<evidence type="ECO:0000256" key="3">
    <source>
        <dbReference type="ARBA" id="ARBA00022553"/>
    </source>
</evidence>
<evidence type="ECO:0000256" key="4">
    <source>
        <dbReference type="ARBA" id="ARBA00022679"/>
    </source>
</evidence>
<accession>A0A9X2WT47</accession>
<dbReference type="GO" id="GO:0005524">
    <property type="term" value="F:ATP binding"/>
    <property type="evidence" value="ECO:0007669"/>
    <property type="project" value="UniProtKB-KW"/>
</dbReference>
<dbReference type="CDD" id="cd17546">
    <property type="entry name" value="REC_hyHK_CKI1_RcsC-like"/>
    <property type="match status" value="1"/>
</dbReference>
<evidence type="ECO:0000313" key="10">
    <source>
        <dbReference type="EMBL" id="MCT7944744.1"/>
    </source>
</evidence>
<dbReference type="SMART" id="SM00448">
    <property type="entry name" value="REC"/>
    <property type="match status" value="1"/>
</dbReference>
<dbReference type="CDD" id="cd16922">
    <property type="entry name" value="HATPase_EvgS-ArcB-TorS-like"/>
    <property type="match status" value="1"/>
</dbReference>
<evidence type="ECO:0000256" key="1">
    <source>
        <dbReference type="ARBA" id="ARBA00000085"/>
    </source>
</evidence>
<dbReference type="InterPro" id="IPR036890">
    <property type="entry name" value="HATPase_C_sf"/>
</dbReference>
<comment type="catalytic activity">
    <reaction evidence="1">
        <text>ATP + protein L-histidine = ADP + protein N-phospho-L-histidine.</text>
        <dbReference type="EC" id="2.7.13.3"/>
    </reaction>
</comment>
<keyword evidence="3 6" id="KW-0597">Phosphoprotein</keyword>
<dbReference type="PANTHER" id="PTHR43047">
    <property type="entry name" value="TWO-COMPONENT HISTIDINE PROTEIN KINASE"/>
    <property type="match status" value="1"/>
</dbReference>
<dbReference type="CDD" id="cd00082">
    <property type="entry name" value="HisKA"/>
    <property type="match status" value="1"/>
</dbReference>
<dbReference type="EC" id="2.7.13.3" evidence="2"/>
<dbReference type="InterPro" id="IPR004358">
    <property type="entry name" value="Sig_transdc_His_kin-like_C"/>
</dbReference>
<evidence type="ECO:0000259" key="9">
    <source>
        <dbReference type="PROSITE" id="PS50110"/>
    </source>
</evidence>
<organism evidence="10 11">
    <name type="scientific">Shewanella septentrionalis</name>
    <dbReference type="NCBI Taxonomy" id="2952223"/>
    <lineage>
        <taxon>Bacteria</taxon>
        <taxon>Pseudomonadati</taxon>
        <taxon>Pseudomonadota</taxon>
        <taxon>Gammaproteobacteria</taxon>
        <taxon>Alteromonadales</taxon>
        <taxon>Shewanellaceae</taxon>
        <taxon>Shewanella</taxon>
    </lineage>
</organism>
<dbReference type="InterPro" id="IPR005467">
    <property type="entry name" value="His_kinase_dom"/>
</dbReference>
<dbReference type="SUPFAM" id="SSF52172">
    <property type="entry name" value="CheY-like"/>
    <property type="match status" value="1"/>
</dbReference>
<feature type="transmembrane region" description="Helical" evidence="7">
    <location>
        <begin position="6"/>
        <end position="26"/>
    </location>
</feature>
<keyword evidence="7" id="KW-0812">Transmembrane</keyword>
<dbReference type="SUPFAM" id="SSF55874">
    <property type="entry name" value="ATPase domain of HSP90 chaperone/DNA topoisomerase II/histidine kinase"/>
    <property type="match status" value="1"/>
</dbReference>
<dbReference type="Pfam" id="PF00512">
    <property type="entry name" value="HisKA"/>
    <property type="match status" value="1"/>
</dbReference>
<dbReference type="SUPFAM" id="SSF47384">
    <property type="entry name" value="Homodimeric domain of signal transducing histidine kinase"/>
    <property type="match status" value="1"/>
</dbReference>
<dbReference type="GO" id="GO:0000155">
    <property type="term" value="F:phosphorelay sensor kinase activity"/>
    <property type="evidence" value="ECO:0007669"/>
    <property type="project" value="InterPro"/>
</dbReference>
<dbReference type="Gene3D" id="1.20.120.160">
    <property type="entry name" value="HPT domain"/>
    <property type="match status" value="1"/>
</dbReference>
<keyword evidence="5" id="KW-0418">Kinase</keyword>
<dbReference type="SMART" id="SM00387">
    <property type="entry name" value="HATPase_c"/>
    <property type="match status" value="1"/>
</dbReference>
<keyword evidence="7" id="KW-0472">Membrane</keyword>
<feature type="transmembrane region" description="Helical" evidence="7">
    <location>
        <begin position="150"/>
        <end position="173"/>
    </location>
</feature>
<dbReference type="RefSeq" id="WP_261272000.1">
    <property type="nucleotide sequence ID" value="NZ_JAMTCC010000006.1"/>
</dbReference>
<feature type="domain" description="Histidine kinase" evidence="8">
    <location>
        <begin position="237"/>
        <end position="457"/>
    </location>
</feature>
<evidence type="ECO:0000259" key="8">
    <source>
        <dbReference type="PROSITE" id="PS50109"/>
    </source>
</evidence>
<feature type="transmembrane region" description="Helical" evidence="7">
    <location>
        <begin position="118"/>
        <end position="138"/>
    </location>
</feature>
<sequence length="706" mass="77789">MLDPLAHSLASVMVTLACALFIWPLYLLNKDFAGPKQWAIGNSLLPLGLLLLSTQSKTPVWLGVVLANHILLAAVLAILWGTRLFFGYQRNKSLLTVLTLSFSLPFLYFTYITPYTDGRIILVSLMFSLCSLLSIRVLRAKQKAGFSLGVKLFQAVLMLLILLMSYRIAYIMLVGDLGGIFSFNLLNVAVAALSYFVVYGLTLSYFLLCSERRIQMLDRLQQQTKAEAALKSRFLASLSHELRTPLNAIVGKAQLMRLQQQDPQLQQDCSIIIDAGMALSTMAQQVLEHASLEHGQVQIQSKDTLLVPWLHSIVDSMQPLAQSRQLHLSLKTEQLSSQQIYSFDQGKVRQVLINLLGNAIKYTDHGFVRLQVQLTDQTGPQHCIHFAVEDSGIGINPDDQRDILTPFIRASQQELREGTGLGLSLCQKALQLLGAELKFTSQPGVGSCFYFQLPLIPISASDSIATVASSTIPPLHILLVEDVELNQQIIKALLQHDGHLVLVAATAAEALGLCQQHSFELILLDMNLPDSDGLSLFRQLQQQLAGPLPSTLPPVLALTADTSRQLQQDCLAAGIKQVLTKPVELAQLQQSIRQLLPWPLIANSLTFQSFACYLPAQLVQQKLAGLAAELQQQISQWPSLHGAELQANLHQLRGMAATLGLELLAERLAALETQLSRVSASQQPLSQLASRSAQLLRQKIEGVRHD</sequence>
<dbReference type="SMART" id="SM00388">
    <property type="entry name" value="HisKA"/>
    <property type="match status" value="1"/>
</dbReference>
<feature type="transmembrane region" description="Helical" evidence="7">
    <location>
        <begin position="60"/>
        <end position="81"/>
    </location>
</feature>
<reference evidence="10" key="1">
    <citation type="journal article" date="2023" name="Int. J. Syst. Evol. Microbiol.">
        <title>&lt;i&gt;Shewanella septentrionalis&lt;/i&gt; sp. nov. and &lt;i&gt;Shewanella holmiensis&lt;/i&gt; sp. nov., isolated from Baltic Sea water and sediments.</title>
        <authorList>
            <person name="Martin-Rodriguez A.J."/>
            <person name="Thorell K."/>
            <person name="Joffre E."/>
            <person name="Jensie-Markopoulos S."/>
            <person name="Moore E.R.B."/>
            <person name="Sjoling A."/>
        </authorList>
    </citation>
    <scope>NUCLEOTIDE SEQUENCE</scope>
    <source>
        <strain evidence="10">SP1W3</strain>
    </source>
</reference>
<keyword evidence="10" id="KW-0547">Nucleotide-binding</keyword>
<dbReference type="Proteomes" id="UP001155604">
    <property type="component" value="Unassembled WGS sequence"/>
</dbReference>
<dbReference type="Gene3D" id="3.30.565.10">
    <property type="entry name" value="Histidine kinase-like ATPase, C-terminal domain"/>
    <property type="match status" value="1"/>
</dbReference>
<keyword evidence="10" id="KW-0067">ATP-binding</keyword>
<dbReference type="Gene3D" id="3.40.50.2300">
    <property type="match status" value="1"/>
</dbReference>
<evidence type="ECO:0000313" key="11">
    <source>
        <dbReference type="Proteomes" id="UP001155604"/>
    </source>
</evidence>
<keyword evidence="4" id="KW-0808">Transferase</keyword>
<dbReference type="Pfam" id="PF02518">
    <property type="entry name" value="HATPase_c"/>
    <property type="match status" value="1"/>
</dbReference>
<dbReference type="InterPro" id="IPR003594">
    <property type="entry name" value="HATPase_dom"/>
</dbReference>
<dbReference type="Pfam" id="PF00072">
    <property type="entry name" value="Response_reg"/>
    <property type="match status" value="1"/>
</dbReference>
<dbReference type="SUPFAM" id="SSF47226">
    <property type="entry name" value="Histidine-containing phosphotransfer domain, HPT domain"/>
    <property type="match status" value="1"/>
</dbReference>
<evidence type="ECO:0000256" key="2">
    <source>
        <dbReference type="ARBA" id="ARBA00012438"/>
    </source>
</evidence>
<dbReference type="InterPro" id="IPR003661">
    <property type="entry name" value="HisK_dim/P_dom"/>
</dbReference>
<dbReference type="PRINTS" id="PR00344">
    <property type="entry name" value="BCTRLSENSOR"/>
</dbReference>
<dbReference type="InterPro" id="IPR036641">
    <property type="entry name" value="HPT_dom_sf"/>
</dbReference>